<feature type="transmembrane region" description="Helical" evidence="9">
    <location>
        <begin position="99"/>
        <end position="121"/>
    </location>
</feature>
<dbReference type="RefSeq" id="WP_018441363.1">
    <property type="nucleotide sequence ID" value="NZ_KB890176.1"/>
</dbReference>
<keyword evidence="11" id="KW-1185">Reference proteome</keyword>
<sequence length="294" mass="31606">MDIFGIPLQALLSQLLLGLVNGSFYAILSLGLAVIFGMLNVINFAHGALFMLGAMLAWMGLNYLGLPYWAMIVLAPLVIGAFGIVIERSMLRWLYRLDHLYGLLLTFGLTLVIEGVFRSVYGSSGQPYDVPDLLAGATNLGFMYLPNYRAWVVVASLVVCFATWFVIEKTRIGSYLRAGTENPKLVEAFGVNVPVMITLTYGFGVALAAFAGVLAAPVIQVSPLMGQSMIITVFAVVVIGGMGSIMGSIVTGLMLGVIEGFTRVFYPQASATVVFVIMAIVLLVRPAGLFGKER</sequence>
<evidence type="ECO:0000256" key="3">
    <source>
        <dbReference type="ARBA" id="ARBA00022475"/>
    </source>
</evidence>
<dbReference type="Proteomes" id="UP000235777">
    <property type="component" value="Unassembled WGS sequence"/>
</dbReference>
<comment type="caution">
    <text evidence="10">The sequence shown here is derived from an EMBL/GenBank/DDBJ whole genome shotgun (WGS) entry which is preliminary data.</text>
</comment>
<evidence type="ECO:0000256" key="9">
    <source>
        <dbReference type="SAM" id="Phobius"/>
    </source>
</evidence>
<name>A0A2N7X748_9BURK</name>
<organism evidence="10 11">
    <name type="scientific">Trinickia symbiotica</name>
    <dbReference type="NCBI Taxonomy" id="863227"/>
    <lineage>
        <taxon>Bacteria</taxon>
        <taxon>Pseudomonadati</taxon>
        <taxon>Pseudomonadota</taxon>
        <taxon>Betaproteobacteria</taxon>
        <taxon>Burkholderiales</taxon>
        <taxon>Burkholderiaceae</taxon>
        <taxon>Trinickia</taxon>
    </lineage>
</organism>
<feature type="transmembrane region" description="Helical" evidence="9">
    <location>
        <begin position="228"/>
        <end position="257"/>
    </location>
</feature>
<dbReference type="STRING" id="863227.GCA_000373005_02795"/>
<protein>
    <submittedName>
        <fullName evidence="10">Branched-chain amino acid ABC transporter permease</fullName>
    </submittedName>
</protein>
<dbReference type="InterPro" id="IPR052157">
    <property type="entry name" value="BCAA_transport_permease"/>
</dbReference>
<evidence type="ECO:0000256" key="5">
    <source>
        <dbReference type="ARBA" id="ARBA00022970"/>
    </source>
</evidence>
<evidence type="ECO:0000256" key="2">
    <source>
        <dbReference type="ARBA" id="ARBA00022448"/>
    </source>
</evidence>
<dbReference type="Pfam" id="PF02653">
    <property type="entry name" value="BPD_transp_2"/>
    <property type="match status" value="1"/>
</dbReference>
<keyword evidence="6 9" id="KW-1133">Transmembrane helix</keyword>
<feature type="transmembrane region" description="Helical" evidence="9">
    <location>
        <begin position="148"/>
        <end position="167"/>
    </location>
</feature>
<gene>
    <name evidence="10" type="ORF">C0Z20_06395</name>
</gene>
<feature type="transmembrane region" description="Helical" evidence="9">
    <location>
        <begin position="188"/>
        <end position="216"/>
    </location>
</feature>
<feature type="transmembrane region" description="Helical" evidence="9">
    <location>
        <begin position="12"/>
        <end position="34"/>
    </location>
</feature>
<reference evidence="10 11" key="1">
    <citation type="submission" date="2018-01" db="EMBL/GenBank/DDBJ databases">
        <title>Whole genome analyses suggest that Burkholderia sensu lato contains two further novel genera in the rhizoxinica-symbiotica group Mycetohabitans gen. nov., and Trinickia gen. nov.: implications for the evolution of diazotrophy and nodulation in the Burkholderiaceae.</title>
        <authorList>
            <person name="Estrada-de los Santos P."/>
            <person name="Palmer M."/>
            <person name="Chavez-Ramirez B."/>
            <person name="Beukes C."/>
            <person name="Steenkamp E.T."/>
            <person name="Hirsch A.M."/>
            <person name="Manyaka P."/>
            <person name="Maluk M."/>
            <person name="Lafos M."/>
            <person name="Crook M."/>
            <person name="Gross E."/>
            <person name="Simon M.F."/>
            <person name="Bueno dos Reis Junior F."/>
            <person name="Poole P.S."/>
            <person name="Venter S.N."/>
            <person name="James E.K."/>
        </authorList>
    </citation>
    <scope>NUCLEOTIDE SEQUENCE [LARGE SCALE GENOMIC DNA]</scope>
    <source>
        <strain evidence="10 11">JPY 581</strain>
    </source>
</reference>
<keyword evidence="4 9" id="KW-0812">Transmembrane</keyword>
<feature type="transmembrane region" description="Helical" evidence="9">
    <location>
        <begin position="41"/>
        <end position="61"/>
    </location>
</feature>
<feature type="transmembrane region" description="Helical" evidence="9">
    <location>
        <begin position="264"/>
        <end position="284"/>
    </location>
</feature>
<evidence type="ECO:0000256" key="4">
    <source>
        <dbReference type="ARBA" id="ARBA00022692"/>
    </source>
</evidence>
<evidence type="ECO:0000256" key="8">
    <source>
        <dbReference type="ARBA" id="ARBA00037998"/>
    </source>
</evidence>
<keyword evidence="7 9" id="KW-0472">Membrane</keyword>
<accession>A0A2N7X748</accession>
<keyword evidence="5" id="KW-0029">Amino-acid transport</keyword>
<proteinExistence type="inferred from homology"/>
<dbReference type="PANTHER" id="PTHR11795:SF442">
    <property type="entry name" value="ABC TRANSPORTER ATP-BINDING PROTEIN"/>
    <property type="match status" value="1"/>
</dbReference>
<dbReference type="GO" id="GO:0006865">
    <property type="term" value="P:amino acid transport"/>
    <property type="evidence" value="ECO:0007669"/>
    <property type="project" value="UniProtKB-KW"/>
</dbReference>
<dbReference type="OrthoDB" id="9807115at2"/>
<dbReference type="PANTHER" id="PTHR11795">
    <property type="entry name" value="BRANCHED-CHAIN AMINO ACID TRANSPORT SYSTEM PERMEASE PROTEIN LIVH"/>
    <property type="match status" value="1"/>
</dbReference>
<evidence type="ECO:0000313" key="10">
    <source>
        <dbReference type="EMBL" id="PMS37589.1"/>
    </source>
</evidence>
<dbReference type="CDD" id="cd06582">
    <property type="entry name" value="TM_PBP1_LivH_like"/>
    <property type="match status" value="1"/>
</dbReference>
<dbReference type="GO" id="GO:0022857">
    <property type="term" value="F:transmembrane transporter activity"/>
    <property type="evidence" value="ECO:0007669"/>
    <property type="project" value="InterPro"/>
</dbReference>
<keyword evidence="3" id="KW-1003">Cell membrane</keyword>
<dbReference type="EMBL" id="PNYC01000003">
    <property type="protein sequence ID" value="PMS37589.1"/>
    <property type="molecule type" value="Genomic_DNA"/>
</dbReference>
<evidence type="ECO:0000256" key="7">
    <source>
        <dbReference type="ARBA" id="ARBA00023136"/>
    </source>
</evidence>
<comment type="subcellular location">
    <subcellularLocation>
        <location evidence="1">Cell membrane</location>
        <topology evidence="1">Multi-pass membrane protein</topology>
    </subcellularLocation>
</comment>
<evidence type="ECO:0000256" key="1">
    <source>
        <dbReference type="ARBA" id="ARBA00004651"/>
    </source>
</evidence>
<feature type="transmembrane region" description="Helical" evidence="9">
    <location>
        <begin position="67"/>
        <end position="87"/>
    </location>
</feature>
<evidence type="ECO:0000256" key="6">
    <source>
        <dbReference type="ARBA" id="ARBA00022989"/>
    </source>
</evidence>
<keyword evidence="2" id="KW-0813">Transport</keyword>
<dbReference type="AlphaFoldDB" id="A0A2N7X748"/>
<evidence type="ECO:0000313" key="11">
    <source>
        <dbReference type="Proteomes" id="UP000235777"/>
    </source>
</evidence>
<dbReference type="InterPro" id="IPR001851">
    <property type="entry name" value="ABC_transp_permease"/>
</dbReference>
<dbReference type="GO" id="GO:0005886">
    <property type="term" value="C:plasma membrane"/>
    <property type="evidence" value="ECO:0007669"/>
    <property type="project" value="UniProtKB-SubCell"/>
</dbReference>
<comment type="similarity">
    <text evidence="8">Belongs to the binding-protein-dependent transport system permease family. LivHM subfamily.</text>
</comment>